<name>A0AAF0Y3N2_9TREE</name>
<dbReference type="Pfam" id="PF21581">
    <property type="entry name" value="SCD"/>
    <property type="match status" value="1"/>
</dbReference>
<dbReference type="Proteomes" id="UP000827549">
    <property type="component" value="Chromosome 2"/>
</dbReference>
<dbReference type="Pfam" id="PF08514">
    <property type="entry name" value="STAG"/>
    <property type="match status" value="1"/>
</dbReference>
<feature type="region of interest" description="Disordered" evidence="1">
    <location>
        <begin position="1"/>
        <end position="84"/>
    </location>
</feature>
<dbReference type="GO" id="GO:0005634">
    <property type="term" value="C:nucleus"/>
    <property type="evidence" value="ECO:0007669"/>
    <property type="project" value="TreeGrafter"/>
</dbReference>
<dbReference type="InterPro" id="IPR020839">
    <property type="entry name" value="SCD"/>
</dbReference>
<feature type="compositionally biased region" description="Acidic residues" evidence="1">
    <location>
        <begin position="1249"/>
        <end position="1261"/>
    </location>
</feature>
<dbReference type="PANTHER" id="PTHR11199">
    <property type="entry name" value="STROMAL ANTIGEN"/>
    <property type="match status" value="1"/>
</dbReference>
<dbReference type="InterPro" id="IPR056396">
    <property type="entry name" value="HEAT_SCC3-SA"/>
</dbReference>
<dbReference type="GO" id="GO:0003682">
    <property type="term" value="F:chromatin binding"/>
    <property type="evidence" value="ECO:0007669"/>
    <property type="project" value="TreeGrafter"/>
</dbReference>
<reference evidence="3" key="1">
    <citation type="submission" date="2023-10" db="EMBL/GenBank/DDBJ databases">
        <authorList>
            <person name="Noh H."/>
        </authorList>
    </citation>
    <scope>NUCLEOTIDE SEQUENCE</scope>
    <source>
        <strain evidence="3">DUCC4014</strain>
    </source>
</reference>
<feature type="compositionally biased region" description="Acidic residues" evidence="1">
    <location>
        <begin position="1183"/>
        <end position="1228"/>
    </location>
</feature>
<feature type="compositionally biased region" description="Acidic residues" evidence="1">
    <location>
        <begin position="47"/>
        <end position="56"/>
    </location>
</feature>
<gene>
    <name evidence="3" type="primary">psc3</name>
    <name evidence="3" type="ORF">LOC62_02G002381</name>
</gene>
<dbReference type="GO" id="GO:0000785">
    <property type="term" value="C:chromatin"/>
    <property type="evidence" value="ECO:0007669"/>
    <property type="project" value="TreeGrafter"/>
</dbReference>
<dbReference type="Pfam" id="PF24571">
    <property type="entry name" value="HEAT_SCC3-SA"/>
    <property type="match status" value="1"/>
</dbReference>
<dbReference type="EMBL" id="CP086715">
    <property type="protein sequence ID" value="WOO78842.1"/>
    <property type="molecule type" value="Genomic_DNA"/>
</dbReference>
<dbReference type="InterPro" id="IPR039662">
    <property type="entry name" value="Cohesin_Scc3/SA"/>
</dbReference>
<dbReference type="SUPFAM" id="SSF48371">
    <property type="entry name" value="ARM repeat"/>
    <property type="match status" value="1"/>
</dbReference>
<dbReference type="RefSeq" id="XP_062624874.1">
    <property type="nucleotide sequence ID" value="XM_062768890.1"/>
</dbReference>
<feature type="compositionally biased region" description="Low complexity" evidence="1">
    <location>
        <begin position="1231"/>
        <end position="1243"/>
    </location>
</feature>
<evidence type="ECO:0000259" key="2">
    <source>
        <dbReference type="PROSITE" id="PS51425"/>
    </source>
</evidence>
<feature type="region of interest" description="Disordered" evidence="1">
    <location>
        <begin position="1167"/>
        <end position="1261"/>
    </location>
</feature>
<dbReference type="GO" id="GO:0007062">
    <property type="term" value="P:sister chromatid cohesion"/>
    <property type="evidence" value="ECO:0007669"/>
    <property type="project" value="UniProtKB-ARBA"/>
</dbReference>
<sequence length="1306" mass="143615">MSVAETNGDEPRRGSRQRKQPERFEPVTGRWAGGSGANATGGNRRDDDDESEASDDEPPKRGKRKANGKPKEPKAKVNKPKKAAAIVPATDAEVVEGFKTDSPLFNALLQPDVAIQPLVEDWVHTYQGSAGDADAEKAAVQELVLLFIRASGFGADVDEDEAMDQDGVVDVIERIQDESVNTNPATYPLISRVKSLRSFKTNLSAVISHLVATLFLTPHLFDDAETTKHSLPLIPLLLTWLHSMASSPLRPIRHTATFITLKINSALCDAAATASNELSIKQRQREAEAKKGGSGAAGKKRLKEAEEKVKEAHERKTRLEEYMTEIFDVMFVHRVRDADPAIRTDCIRELGVWVKTYGEKYVSTSYLNYFVRGSNDPDGNARLETVKALAGLFSNPSTANNVGSFTLRIAPRLIQMASRDVETPVRVNAVNVITAIDRTGALQDEDEEQREKVTRLIFDEQPRVRKAAAGFVRGLWEDRVEVLLTEFGNLRAAQRKRAGTADTDEMKQRFEWKALASLLVETSKSLNEPSEEASSSKQVAPLAAASGSATTRAAAAAEALLGRIELVQRWQELVPYLLLDHSTSDEDIWLLTEEEEDFLLEVLVTVITDYEYVDMQDEDEDEKTKALIKVLPRLFAKHQAEVKRIVGVLAIPQHMNLSMYLDLRKGAAYESLWDDITKQFLQHTDAAVQSAAIAAIKALNDNTSMAAVNARKTTELEEALFSSLRDAVDGEDVSAMSIDEDKLTALEAILLRIHLVSTARDIVTVMEDEEGGQSSGWTIVNAFAGRGGLGFREEAKVSDWPVVERLTGTDGSQMVEHALRIIFSHIAWLGRRLSNSEANDEAAIDSFNERRDAALELFERFGVRDRTNAADTVRREAFIAFINLHILFCKARNPPPSIVLEMATDKQHKLGGAFSAAVDRYVSDLDDAEQDDEDEDSIESAQRDYTFLQLVAAFVGAIRVGVMDIEQAKEPLAHYGRFGDAYDSLVRTLADSLRNEGIYNRDATTVQHVIGEALQNSFNVFLDSDDHDPEATVALARFAASAFVVHGTHFTVLKQIHPGDVYDLHINAIDWVMRKISVLVKQQAQKESKEAKAWINAKRGQLYAFFRPLALLLGPIAGRDALRIRAHLESVVDASGAAVQTRASGSYKAYEKRLVAAAGKDTVLKVQPAKTVPSQPRKSAAIIEDEDEEEEEEEANGDAEVDGDAGADEDDIEASADQPPEDVDEVEEFGATPTPSSQPASSQKRPLEDESIMLDFEPGEDGNFDAEIDLAFASSPAGAAAAAAAARDRSVSIEPTAKKRKTVNKY</sequence>
<proteinExistence type="predicted"/>
<evidence type="ECO:0000313" key="4">
    <source>
        <dbReference type="Proteomes" id="UP000827549"/>
    </source>
</evidence>
<feature type="region of interest" description="Disordered" evidence="1">
    <location>
        <begin position="1286"/>
        <end position="1306"/>
    </location>
</feature>
<accession>A0AAF0Y3N2</accession>
<dbReference type="InterPro" id="IPR016024">
    <property type="entry name" value="ARM-type_fold"/>
</dbReference>
<evidence type="ECO:0000313" key="3">
    <source>
        <dbReference type="EMBL" id="WOO78842.1"/>
    </source>
</evidence>
<protein>
    <submittedName>
        <fullName evidence="3">Cohesin subunit psc3</fullName>
    </submittedName>
</protein>
<feature type="compositionally biased region" description="Basic and acidic residues" evidence="1">
    <location>
        <begin position="9"/>
        <end position="25"/>
    </location>
</feature>
<keyword evidence="4" id="KW-1185">Reference proteome</keyword>
<feature type="region of interest" description="Disordered" evidence="1">
    <location>
        <begin position="283"/>
        <end position="309"/>
    </location>
</feature>
<dbReference type="InterPro" id="IPR011989">
    <property type="entry name" value="ARM-like"/>
</dbReference>
<evidence type="ECO:0000256" key="1">
    <source>
        <dbReference type="SAM" id="MobiDB-lite"/>
    </source>
</evidence>
<feature type="domain" description="SCD" evidence="2">
    <location>
        <begin position="331"/>
        <end position="416"/>
    </location>
</feature>
<dbReference type="Gene3D" id="1.25.10.10">
    <property type="entry name" value="Leucine-rich Repeat Variant"/>
    <property type="match status" value="1"/>
</dbReference>
<organism evidence="3 4">
    <name type="scientific">Vanrija pseudolonga</name>
    <dbReference type="NCBI Taxonomy" id="143232"/>
    <lineage>
        <taxon>Eukaryota</taxon>
        <taxon>Fungi</taxon>
        <taxon>Dikarya</taxon>
        <taxon>Basidiomycota</taxon>
        <taxon>Agaricomycotina</taxon>
        <taxon>Tremellomycetes</taxon>
        <taxon>Trichosporonales</taxon>
        <taxon>Trichosporonaceae</taxon>
        <taxon>Vanrija</taxon>
    </lineage>
</organism>
<dbReference type="InterPro" id="IPR013721">
    <property type="entry name" value="STAG"/>
</dbReference>
<dbReference type="PANTHER" id="PTHR11199:SF0">
    <property type="entry name" value="LD34181P-RELATED"/>
    <property type="match status" value="1"/>
</dbReference>
<dbReference type="PROSITE" id="PS51425">
    <property type="entry name" value="SCD"/>
    <property type="match status" value="1"/>
</dbReference>
<dbReference type="GeneID" id="87805629"/>
<dbReference type="GO" id="GO:0008278">
    <property type="term" value="C:cohesin complex"/>
    <property type="evidence" value="ECO:0007669"/>
    <property type="project" value="TreeGrafter"/>
</dbReference>